<name>D6SND9_9BACT</name>
<sequence>MPEIKRILLPVVFSDNDNLAAGYARQIAMCAGSEVDLVHVTPHIDFISEDILQSVYTSHVGYEKEVAEKLMDTFIEKALPGVKVRKKTVLKGQPADEILNYARENSVNMIVLPTHTRKGPEAWFVGSVAERVTKKAHCPVLLVHPDRPA</sequence>
<reference evidence="3" key="1">
    <citation type="submission" date="2010-05" db="EMBL/GenBank/DDBJ databases">
        <title>The draft genome of Desulfonatronospira thiodismutans ASO3-1.</title>
        <authorList>
            <consortium name="US DOE Joint Genome Institute (JGI-PGF)"/>
            <person name="Lucas S."/>
            <person name="Copeland A."/>
            <person name="Lapidus A."/>
            <person name="Cheng J.-F."/>
            <person name="Bruce D."/>
            <person name="Goodwin L."/>
            <person name="Pitluck S."/>
            <person name="Chertkov O."/>
            <person name="Brettin T."/>
            <person name="Detter J.C."/>
            <person name="Han C."/>
            <person name="Land M.L."/>
            <person name="Hauser L."/>
            <person name="Kyrpides N."/>
            <person name="Mikhailova N."/>
            <person name="Muyzer G."/>
            <person name="Woyke T."/>
        </authorList>
    </citation>
    <scope>NUCLEOTIDE SEQUENCE [LARGE SCALE GENOMIC DNA]</scope>
    <source>
        <strain evidence="3">ASO3-1</strain>
    </source>
</reference>
<keyword evidence="4" id="KW-1185">Reference proteome</keyword>
<evidence type="ECO:0000313" key="4">
    <source>
        <dbReference type="Proteomes" id="UP000005496"/>
    </source>
</evidence>
<dbReference type="AlphaFoldDB" id="D6SND9"/>
<dbReference type="eggNOG" id="COG0589">
    <property type="taxonomic scope" value="Bacteria"/>
</dbReference>
<protein>
    <submittedName>
        <fullName evidence="3">UspA domain protein</fullName>
    </submittedName>
</protein>
<dbReference type="PRINTS" id="PR01438">
    <property type="entry name" value="UNVRSLSTRESS"/>
</dbReference>
<evidence type="ECO:0000259" key="2">
    <source>
        <dbReference type="Pfam" id="PF00582"/>
    </source>
</evidence>
<evidence type="ECO:0000313" key="3">
    <source>
        <dbReference type="EMBL" id="EFI34265.1"/>
    </source>
</evidence>
<dbReference type="EMBL" id="ACJN02000002">
    <property type="protein sequence ID" value="EFI34265.1"/>
    <property type="molecule type" value="Genomic_DNA"/>
</dbReference>
<accession>D6SND9</accession>
<dbReference type="Pfam" id="PF00582">
    <property type="entry name" value="Usp"/>
    <property type="match status" value="1"/>
</dbReference>
<dbReference type="CDD" id="cd00293">
    <property type="entry name" value="USP-like"/>
    <property type="match status" value="1"/>
</dbReference>
<dbReference type="InterPro" id="IPR006016">
    <property type="entry name" value="UspA"/>
</dbReference>
<dbReference type="PANTHER" id="PTHR46268">
    <property type="entry name" value="STRESS RESPONSE PROTEIN NHAX"/>
    <property type="match status" value="1"/>
</dbReference>
<comment type="similarity">
    <text evidence="1">Belongs to the universal stress protein A family.</text>
</comment>
<organism evidence="3 4">
    <name type="scientific">Desulfonatronospira thiodismutans ASO3-1</name>
    <dbReference type="NCBI Taxonomy" id="555779"/>
    <lineage>
        <taxon>Bacteria</taxon>
        <taxon>Pseudomonadati</taxon>
        <taxon>Thermodesulfobacteriota</taxon>
        <taxon>Desulfovibrionia</taxon>
        <taxon>Desulfovibrionales</taxon>
        <taxon>Desulfonatronovibrionaceae</taxon>
        <taxon>Desulfonatronospira</taxon>
    </lineage>
</organism>
<proteinExistence type="inferred from homology"/>
<comment type="caution">
    <text evidence="3">The sequence shown here is derived from an EMBL/GenBank/DDBJ whole genome shotgun (WGS) entry which is preliminary data.</text>
</comment>
<dbReference type="InterPro" id="IPR006015">
    <property type="entry name" value="Universal_stress_UspA"/>
</dbReference>
<dbReference type="InterPro" id="IPR014729">
    <property type="entry name" value="Rossmann-like_a/b/a_fold"/>
</dbReference>
<dbReference type="Proteomes" id="UP000005496">
    <property type="component" value="Unassembled WGS sequence"/>
</dbReference>
<dbReference type="RefSeq" id="WP_008869593.1">
    <property type="nucleotide sequence ID" value="NZ_ACJN02000002.1"/>
</dbReference>
<evidence type="ECO:0000256" key="1">
    <source>
        <dbReference type="ARBA" id="ARBA00008791"/>
    </source>
</evidence>
<dbReference type="PANTHER" id="PTHR46268:SF6">
    <property type="entry name" value="UNIVERSAL STRESS PROTEIN UP12"/>
    <property type="match status" value="1"/>
</dbReference>
<dbReference type="OrthoDB" id="9788959at2"/>
<feature type="domain" description="UspA" evidence="2">
    <location>
        <begin position="4"/>
        <end position="144"/>
    </location>
</feature>
<dbReference type="SUPFAM" id="SSF52402">
    <property type="entry name" value="Adenine nucleotide alpha hydrolases-like"/>
    <property type="match status" value="1"/>
</dbReference>
<gene>
    <name evidence="3" type="ORF">Dthio_PD1616</name>
</gene>
<dbReference type="Gene3D" id="3.40.50.620">
    <property type="entry name" value="HUPs"/>
    <property type="match status" value="1"/>
</dbReference>